<evidence type="ECO:0000256" key="3">
    <source>
        <dbReference type="ARBA" id="ARBA00022435"/>
    </source>
</evidence>
<keyword evidence="14" id="KW-1185">Reference proteome</keyword>
<keyword evidence="9 11" id="KW-0464">Manganese</keyword>
<dbReference type="InterPro" id="IPR019818">
    <property type="entry name" value="IsoCit/isopropylmalate_DH_CS"/>
</dbReference>
<dbReference type="EC" id="1.1.1.42" evidence="11"/>
<evidence type="ECO:0000256" key="7">
    <source>
        <dbReference type="ARBA" id="ARBA00022857"/>
    </source>
</evidence>
<evidence type="ECO:0000256" key="8">
    <source>
        <dbReference type="ARBA" id="ARBA00023002"/>
    </source>
</evidence>
<dbReference type="EMBL" id="JBDKXB010000008">
    <property type="protein sequence ID" value="MEY6432396.1"/>
    <property type="molecule type" value="Genomic_DNA"/>
</dbReference>
<name>A0ABV4BD00_9GAMM</name>
<evidence type="ECO:0000256" key="9">
    <source>
        <dbReference type="ARBA" id="ARBA00023211"/>
    </source>
</evidence>
<dbReference type="InterPro" id="IPR024084">
    <property type="entry name" value="IsoPropMal-DH-like_dom"/>
</dbReference>
<evidence type="ECO:0000256" key="2">
    <source>
        <dbReference type="ARBA" id="ARBA00011738"/>
    </source>
</evidence>
<dbReference type="SMART" id="SM01329">
    <property type="entry name" value="Iso_dh"/>
    <property type="match status" value="1"/>
</dbReference>
<comment type="similarity">
    <text evidence="1">Belongs to the isocitrate and isopropylmalate dehydrogenases family.</text>
</comment>
<keyword evidence="5 11" id="KW-0479">Metal-binding</keyword>
<comment type="subunit">
    <text evidence="2">Homodimer.</text>
</comment>
<dbReference type="InterPro" id="IPR004439">
    <property type="entry name" value="Isocitrate_DH_NADP_dimer_prok"/>
</dbReference>
<sequence length="418" mass="45754">MDYDKIEIPANGERIRVAADGSLQVPAAPIVPYIEGDGIGVDITPVMRQVTDAAVAKAYGGDRQIRWMEIYAGEKATRLYGEDVWLPEETLTAVKDFVVSIKGPLTTPVGGGIRSLNVTLRQQLDLYVCLRPVRYFRGTPSPLREPEHTDMVIFRENSEDIYAGIEWPAGSPEVKRLIDFLQGEMGVTKIRFPQTSGVGIKPVSEEGTKRLVRKAIQYAIDNDRSSVTLVHKGNIMKFTEGAFKQWGYDLAIEEFGATEIDGGPWCRFANPRTGREIQIKDVIADAFLQQILLRPKDYDVIATLNLNGDYISDALAAQVGGIGMAPGANLSDTVAMFEATHGTAPRYAGRDQVNPSSLILSAEMMLRHLGWTEAADLVIRGVEGAIAARTVTYDLERLMEGATKLSCSGFGNAVIAKM</sequence>
<keyword evidence="6" id="KW-0460">Magnesium</keyword>
<evidence type="ECO:0000259" key="12">
    <source>
        <dbReference type="SMART" id="SM01329"/>
    </source>
</evidence>
<accession>A0ABV4BD00</accession>
<dbReference type="PANTHER" id="PTHR43504">
    <property type="entry name" value="ISOCITRATE DEHYDROGENASE [NADP]"/>
    <property type="match status" value="1"/>
</dbReference>
<evidence type="ECO:0000313" key="13">
    <source>
        <dbReference type="EMBL" id="MEY6432396.1"/>
    </source>
</evidence>
<evidence type="ECO:0000256" key="10">
    <source>
        <dbReference type="ARBA" id="ARBA00023554"/>
    </source>
</evidence>
<dbReference type="Proteomes" id="UP001564408">
    <property type="component" value="Unassembled WGS sequence"/>
</dbReference>
<dbReference type="RefSeq" id="WP_369666783.1">
    <property type="nucleotide sequence ID" value="NZ_JBDKXB010000008.1"/>
</dbReference>
<dbReference type="SUPFAM" id="SSF53659">
    <property type="entry name" value="Isocitrate/Isopropylmalate dehydrogenase-like"/>
    <property type="match status" value="1"/>
</dbReference>
<protein>
    <recommendedName>
        <fullName evidence="11">Isocitrate dehydrogenase [NADP]</fullName>
        <ecNumber evidence="11">1.1.1.42</ecNumber>
    </recommendedName>
</protein>
<keyword evidence="3 11" id="KW-0329">Glyoxylate bypass</keyword>
<dbReference type="NCBIfam" id="NF005425">
    <property type="entry name" value="PRK07006.1"/>
    <property type="match status" value="1"/>
</dbReference>
<comment type="catalytic activity">
    <reaction evidence="10">
        <text>D-threo-isocitrate + NADP(+) = 2-oxoglutarate + CO2 + NADPH</text>
        <dbReference type="Rhea" id="RHEA:19629"/>
        <dbReference type="ChEBI" id="CHEBI:15562"/>
        <dbReference type="ChEBI" id="CHEBI:16526"/>
        <dbReference type="ChEBI" id="CHEBI:16810"/>
        <dbReference type="ChEBI" id="CHEBI:57783"/>
        <dbReference type="ChEBI" id="CHEBI:58349"/>
        <dbReference type="EC" id="1.1.1.42"/>
    </reaction>
</comment>
<feature type="domain" description="Isopropylmalate dehydrogenase-like" evidence="12">
    <location>
        <begin position="30"/>
        <end position="414"/>
    </location>
</feature>
<dbReference type="Pfam" id="PF00180">
    <property type="entry name" value="Iso_dh"/>
    <property type="match status" value="1"/>
</dbReference>
<evidence type="ECO:0000256" key="6">
    <source>
        <dbReference type="ARBA" id="ARBA00022842"/>
    </source>
</evidence>
<gene>
    <name evidence="13" type="primary">icd</name>
    <name evidence="13" type="ORF">ABC977_08260</name>
</gene>
<reference evidence="13 14" key="1">
    <citation type="submission" date="2024-05" db="EMBL/GenBank/DDBJ databases">
        <title>Genome Sequence and Characterization of the New Strain Purple Sulfur Bacterium of Genus Thioalkalicoccus.</title>
        <authorList>
            <person name="Bryantseva I.A."/>
            <person name="Kyndt J.A."/>
            <person name="Imhoff J.F."/>
        </authorList>
    </citation>
    <scope>NUCLEOTIDE SEQUENCE [LARGE SCALE GENOMIC DNA]</scope>
    <source>
        <strain evidence="13 14">Um2</strain>
    </source>
</reference>
<keyword evidence="7 11" id="KW-0521">NADP</keyword>
<evidence type="ECO:0000256" key="1">
    <source>
        <dbReference type="ARBA" id="ARBA00007769"/>
    </source>
</evidence>
<proteinExistence type="inferred from homology"/>
<keyword evidence="8" id="KW-0560">Oxidoreductase</keyword>
<comment type="caution">
    <text evidence="13">The sequence shown here is derived from an EMBL/GenBank/DDBJ whole genome shotgun (WGS) entry which is preliminary data.</text>
</comment>
<dbReference type="NCBIfam" id="TIGR00183">
    <property type="entry name" value="prok_nadp_idh"/>
    <property type="match status" value="1"/>
</dbReference>
<evidence type="ECO:0000256" key="5">
    <source>
        <dbReference type="ARBA" id="ARBA00022723"/>
    </source>
</evidence>
<evidence type="ECO:0000313" key="14">
    <source>
        <dbReference type="Proteomes" id="UP001564408"/>
    </source>
</evidence>
<evidence type="ECO:0000256" key="11">
    <source>
        <dbReference type="RuleBase" id="RU004446"/>
    </source>
</evidence>
<comment type="cofactor">
    <cofactor evidence="11">
        <name>Mg(2+)</name>
        <dbReference type="ChEBI" id="CHEBI:18420"/>
    </cofactor>
    <cofactor evidence="11">
        <name>Mn(2+)</name>
        <dbReference type="ChEBI" id="CHEBI:29035"/>
    </cofactor>
</comment>
<dbReference type="Gene3D" id="3.40.718.10">
    <property type="entry name" value="Isopropylmalate Dehydrogenase"/>
    <property type="match status" value="1"/>
</dbReference>
<keyword evidence="4 11" id="KW-0816">Tricarboxylic acid cycle</keyword>
<organism evidence="13 14">
    <name type="scientific">Thioalkalicoccus limnaeus</name>
    <dbReference type="NCBI Taxonomy" id="120681"/>
    <lineage>
        <taxon>Bacteria</taxon>
        <taxon>Pseudomonadati</taxon>
        <taxon>Pseudomonadota</taxon>
        <taxon>Gammaproteobacteria</taxon>
        <taxon>Chromatiales</taxon>
        <taxon>Chromatiaceae</taxon>
        <taxon>Thioalkalicoccus</taxon>
    </lineage>
</organism>
<dbReference type="PANTHER" id="PTHR43504:SF1">
    <property type="entry name" value="ISOCITRATE DEHYDROGENASE [NADP]"/>
    <property type="match status" value="1"/>
</dbReference>
<evidence type="ECO:0000256" key="4">
    <source>
        <dbReference type="ARBA" id="ARBA00022532"/>
    </source>
</evidence>
<dbReference type="PROSITE" id="PS00470">
    <property type="entry name" value="IDH_IMDH"/>
    <property type="match status" value="1"/>
</dbReference>